<reference evidence="1 2" key="1">
    <citation type="submission" date="2019-09" db="EMBL/GenBank/DDBJ databases">
        <title>A chromosome-level genome assembly of the Chinese tupelo Nyssa sinensis.</title>
        <authorList>
            <person name="Yang X."/>
            <person name="Kang M."/>
            <person name="Yang Y."/>
            <person name="Xiong H."/>
            <person name="Wang M."/>
            <person name="Zhang Z."/>
            <person name="Wang Z."/>
            <person name="Wu H."/>
            <person name="Ma T."/>
            <person name="Liu J."/>
            <person name="Xi Z."/>
        </authorList>
    </citation>
    <scope>NUCLEOTIDE SEQUENCE [LARGE SCALE GENOMIC DNA]</scope>
    <source>
        <strain evidence="1">J267</strain>
        <tissue evidence="1">Leaf</tissue>
    </source>
</reference>
<dbReference type="EMBL" id="CM018036">
    <property type="protein sequence ID" value="KAA8540354.1"/>
    <property type="molecule type" value="Genomic_DNA"/>
</dbReference>
<protein>
    <submittedName>
        <fullName evidence="1">Uncharacterized protein</fullName>
    </submittedName>
</protein>
<sequence length="127" mass="13995">MKSPVEAAVDMNMVAAVVDGEEEDVEAEADLWEEEQNVAMKMLRSFRVENSNLDASDCNSETMKTHHHQCRPNSENIDFPVIVAEAVVVVEVGFDSAVEVEGMAYKTPCFGVVPVLLSKFRSRSADS</sequence>
<evidence type="ECO:0000313" key="1">
    <source>
        <dbReference type="EMBL" id="KAA8540354.1"/>
    </source>
</evidence>
<keyword evidence="2" id="KW-1185">Reference proteome</keyword>
<dbReference type="Proteomes" id="UP000325577">
    <property type="component" value="Linkage Group LG13"/>
</dbReference>
<gene>
    <name evidence="1" type="ORF">F0562_024727</name>
</gene>
<organism evidence="1 2">
    <name type="scientific">Nyssa sinensis</name>
    <dbReference type="NCBI Taxonomy" id="561372"/>
    <lineage>
        <taxon>Eukaryota</taxon>
        <taxon>Viridiplantae</taxon>
        <taxon>Streptophyta</taxon>
        <taxon>Embryophyta</taxon>
        <taxon>Tracheophyta</taxon>
        <taxon>Spermatophyta</taxon>
        <taxon>Magnoliopsida</taxon>
        <taxon>eudicotyledons</taxon>
        <taxon>Gunneridae</taxon>
        <taxon>Pentapetalae</taxon>
        <taxon>asterids</taxon>
        <taxon>Cornales</taxon>
        <taxon>Nyssaceae</taxon>
        <taxon>Nyssa</taxon>
    </lineage>
</organism>
<proteinExistence type="predicted"/>
<evidence type="ECO:0000313" key="2">
    <source>
        <dbReference type="Proteomes" id="UP000325577"/>
    </source>
</evidence>
<accession>A0A5J5BCH3</accession>
<dbReference type="AlphaFoldDB" id="A0A5J5BCH3"/>
<name>A0A5J5BCH3_9ASTE</name>